<dbReference type="EMBL" id="CAJMWZ010004177">
    <property type="protein sequence ID" value="CAE6486086.1"/>
    <property type="molecule type" value="Genomic_DNA"/>
</dbReference>
<sequence length="252" mass="27427">MAVQLSRANMTLSDIEFIEYFAHLLDPLLTPGVLFALLDKYTTVEEKLLKGSYYSLFDQLLTSIGTEPRLCNLNLFGISNPTIPASATTLPTEDDSKLNKTNSEDDNVSDDYVMNSDSSSELQHGEPTYTPASNGGMETIFQQDTGLNLNSFFQSFDSTYDLGSLTEPYSVVHLGGGDVLEFGLGSAQATCLPAHPPTVSEAVPQPNTSEDLAPLETPNPLQANYTYTICLPTARPGSFHHQDMSFIILNAL</sequence>
<dbReference type="Proteomes" id="UP000663850">
    <property type="component" value="Unassembled WGS sequence"/>
</dbReference>
<name>A0A8H3H5F3_9AGAM</name>
<comment type="caution">
    <text evidence="2">The sequence shown here is derived from an EMBL/GenBank/DDBJ whole genome shotgun (WGS) entry which is preliminary data.</text>
</comment>
<proteinExistence type="predicted"/>
<reference evidence="2" key="1">
    <citation type="submission" date="2021-01" db="EMBL/GenBank/DDBJ databases">
        <authorList>
            <person name="Kaushik A."/>
        </authorList>
    </citation>
    <scope>NUCLEOTIDE SEQUENCE</scope>
    <source>
        <strain evidence="2">Type strain: AG8-Rh-89/</strain>
    </source>
</reference>
<evidence type="ECO:0000256" key="1">
    <source>
        <dbReference type="SAM" id="MobiDB-lite"/>
    </source>
</evidence>
<dbReference type="AlphaFoldDB" id="A0A8H3H5F3"/>
<protein>
    <submittedName>
        <fullName evidence="2">Uncharacterized protein</fullName>
    </submittedName>
</protein>
<accession>A0A8H3H5F3</accession>
<organism evidence="2 3">
    <name type="scientific">Rhizoctonia solani</name>
    <dbReference type="NCBI Taxonomy" id="456999"/>
    <lineage>
        <taxon>Eukaryota</taxon>
        <taxon>Fungi</taxon>
        <taxon>Dikarya</taxon>
        <taxon>Basidiomycota</taxon>
        <taxon>Agaricomycotina</taxon>
        <taxon>Agaricomycetes</taxon>
        <taxon>Cantharellales</taxon>
        <taxon>Ceratobasidiaceae</taxon>
        <taxon>Rhizoctonia</taxon>
    </lineage>
</organism>
<feature type="region of interest" description="Disordered" evidence="1">
    <location>
        <begin position="87"/>
        <end position="133"/>
    </location>
</feature>
<evidence type="ECO:0000313" key="2">
    <source>
        <dbReference type="EMBL" id="CAE6486086.1"/>
    </source>
</evidence>
<gene>
    <name evidence="2" type="ORF">RDB_LOCUS79811</name>
</gene>
<evidence type="ECO:0000313" key="3">
    <source>
        <dbReference type="Proteomes" id="UP000663850"/>
    </source>
</evidence>